<dbReference type="GO" id="GO:0016616">
    <property type="term" value="F:oxidoreductase activity, acting on the CH-OH group of donors, NAD or NADP as acceptor"/>
    <property type="evidence" value="ECO:0007669"/>
    <property type="project" value="TreeGrafter"/>
</dbReference>
<dbReference type="Proteomes" id="UP000010998">
    <property type="component" value="Chromosome"/>
</dbReference>
<dbReference type="PANTHER" id="PTHR42760:SF133">
    <property type="entry name" value="3-OXOACYL-[ACYL-CARRIER-PROTEIN] REDUCTASE"/>
    <property type="match status" value="1"/>
</dbReference>
<dbReference type="KEGG" id="mam:Mesau_05418"/>
<dbReference type="HOGENOM" id="CLU_010194_1_1_5"/>
<proteinExistence type="inferred from homology"/>
<dbReference type="NCBIfam" id="NF005559">
    <property type="entry name" value="PRK07231.1"/>
    <property type="match status" value="1"/>
</dbReference>
<dbReference type="eggNOG" id="COG1028">
    <property type="taxonomic scope" value="Bacteria"/>
</dbReference>
<dbReference type="SUPFAM" id="SSF51735">
    <property type="entry name" value="NAD(P)-binding Rossmann-fold domains"/>
    <property type="match status" value="1"/>
</dbReference>
<dbReference type="InterPro" id="IPR020904">
    <property type="entry name" value="Sc_DH/Rdtase_CS"/>
</dbReference>
<accession>L0KSR9</accession>
<dbReference type="InterPro" id="IPR036291">
    <property type="entry name" value="NAD(P)-bd_dom_sf"/>
</dbReference>
<evidence type="ECO:0000256" key="2">
    <source>
        <dbReference type="ARBA" id="ARBA00023002"/>
    </source>
</evidence>
<dbReference type="GeneID" id="90992709"/>
<evidence type="ECO:0000313" key="4">
    <source>
        <dbReference type="Proteomes" id="UP000010998"/>
    </source>
</evidence>
<keyword evidence="4" id="KW-1185">Reference proteome</keyword>
<dbReference type="InterPro" id="IPR002347">
    <property type="entry name" value="SDR_fam"/>
</dbReference>
<reference evidence="4" key="1">
    <citation type="submission" date="2012-02" db="EMBL/GenBank/DDBJ databases">
        <title>Complete sequence of Mesorhizobium australicum WSM2073.</title>
        <authorList>
            <person name="Lucas S."/>
            <person name="Han J."/>
            <person name="Lapidus A."/>
            <person name="Cheng J.-F."/>
            <person name="Goodwin L."/>
            <person name="Pitluck S."/>
            <person name="Peters L."/>
            <person name="Gu W."/>
            <person name="Detter J.C."/>
            <person name="Han C."/>
            <person name="Tapia R."/>
            <person name="Land M."/>
            <person name="Hauser L."/>
            <person name="Kyrpides N."/>
            <person name="Ivanova N."/>
            <person name="Pagani I."/>
            <person name="Reeve W.G."/>
            <person name="Howieson J.G."/>
            <person name="Tiwari R.P."/>
            <person name="O'Hara G.W."/>
            <person name="Atkins C.A."/>
            <person name="Ronson C.W."/>
            <person name="Nandasena K.G."/>
            <person name="Woyke T."/>
        </authorList>
    </citation>
    <scope>NUCLEOTIDE SEQUENCE [LARGE SCALE GENOMIC DNA]</scope>
    <source>
        <strain evidence="4">LMG 24608 / HAMBI 3006 / WSM2073</strain>
    </source>
</reference>
<evidence type="ECO:0000256" key="1">
    <source>
        <dbReference type="ARBA" id="ARBA00006484"/>
    </source>
</evidence>
<dbReference type="RefSeq" id="WP_015319098.1">
    <property type="nucleotide sequence ID" value="NC_019973.1"/>
</dbReference>
<dbReference type="EMBL" id="CP003358">
    <property type="protein sequence ID" value="AGB47725.1"/>
    <property type="molecule type" value="Genomic_DNA"/>
</dbReference>
<dbReference type="PRINTS" id="PR00080">
    <property type="entry name" value="SDRFAMILY"/>
</dbReference>
<gene>
    <name evidence="3" type="ordered locus">Mesau_05418</name>
</gene>
<dbReference type="PROSITE" id="PS00061">
    <property type="entry name" value="ADH_SHORT"/>
    <property type="match status" value="1"/>
</dbReference>
<dbReference type="PANTHER" id="PTHR42760">
    <property type="entry name" value="SHORT-CHAIN DEHYDROGENASES/REDUCTASES FAMILY MEMBER"/>
    <property type="match status" value="1"/>
</dbReference>
<dbReference type="OrthoDB" id="9796652at2"/>
<sequence>MRDASLFDLSGRKALVTGASRGIGRSIAGALSAAGADVAVTARSLDSLDETTAAIRAAGGVAHAIALDVTDVDQCRTVIAEAARLLGGFDILVNNAGVEEVRPSLDVDEPLWDRIVDTNLKGAFFCAQAAARQMRDAGRPGAIINLCSLTSEVGIPTAVPYGSSKSGLLGMTRALAAEWAQLGIRVNAIAPGYFRTAMTEVFYADEAWRQSMLAKIPQHRFGDLRDLHGVAVFLASDASAYITGQSIPVDGGFLASI</sequence>
<keyword evidence="2" id="KW-0560">Oxidoreductase</keyword>
<dbReference type="Gene3D" id="3.40.50.720">
    <property type="entry name" value="NAD(P)-binding Rossmann-like Domain"/>
    <property type="match status" value="1"/>
</dbReference>
<dbReference type="AlphaFoldDB" id="L0KSR9"/>
<evidence type="ECO:0000313" key="3">
    <source>
        <dbReference type="EMBL" id="AGB47725.1"/>
    </source>
</evidence>
<dbReference type="Pfam" id="PF13561">
    <property type="entry name" value="adh_short_C2"/>
    <property type="match status" value="1"/>
</dbReference>
<dbReference type="STRING" id="754035.Mesau_05418"/>
<evidence type="ECO:0008006" key="5">
    <source>
        <dbReference type="Google" id="ProtNLM"/>
    </source>
</evidence>
<name>L0KSR9_MESAW</name>
<protein>
    <recommendedName>
        <fullName evidence="5">NAD(P)-dependent dehydrogenase, short-chain alcohol dehydrogenase family</fullName>
    </recommendedName>
</protein>
<organism evidence="3 4">
    <name type="scientific">Mesorhizobium australicum (strain HAMBI 3006 / LMG 24608 / WSM2073)</name>
    <dbReference type="NCBI Taxonomy" id="754035"/>
    <lineage>
        <taxon>Bacteria</taxon>
        <taxon>Pseudomonadati</taxon>
        <taxon>Pseudomonadota</taxon>
        <taxon>Alphaproteobacteria</taxon>
        <taxon>Hyphomicrobiales</taxon>
        <taxon>Phyllobacteriaceae</taxon>
        <taxon>Mesorhizobium</taxon>
    </lineage>
</organism>
<dbReference type="FunFam" id="3.40.50.720:FF:000084">
    <property type="entry name" value="Short-chain dehydrogenase reductase"/>
    <property type="match status" value="1"/>
</dbReference>
<dbReference type="PRINTS" id="PR00081">
    <property type="entry name" value="GDHRDH"/>
</dbReference>
<comment type="similarity">
    <text evidence="1">Belongs to the short-chain dehydrogenases/reductases (SDR) family.</text>
</comment>